<keyword evidence="1" id="KW-0472">Membrane</keyword>
<feature type="transmembrane region" description="Helical" evidence="1">
    <location>
        <begin position="34"/>
        <end position="52"/>
    </location>
</feature>
<dbReference type="AlphaFoldDB" id="A0A1B1KF09"/>
<evidence type="ECO:0000313" key="2">
    <source>
        <dbReference type="EMBL" id="ANS31180.1"/>
    </source>
</evidence>
<reference evidence="2 3" key="1">
    <citation type="submission" date="2014-07" db="EMBL/GenBank/DDBJ databases">
        <authorList>
            <person name="Zhang J.E."/>
            <person name="Yang H."/>
            <person name="Guo J."/>
            <person name="Deng Z."/>
            <person name="Luo H."/>
            <person name="Luo M."/>
            <person name="Zhao B."/>
        </authorList>
    </citation>
    <scope>NUCLEOTIDE SEQUENCE [LARGE SCALE GENOMIC DNA]</scope>
    <source>
        <strain evidence="2 3">1CP</strain>
    </source>
</reference>
<dbReference type="PATRIC" id="fig|37919.13.peg.6867"/>
<keyword evidence="1" id="KW-1133">Transmembrane helix</keyword>
<keyword evidence="1" id="KW-0812">Transmembrane</keyword>
<dbReference type="Proteomes" id="UP000186108">
    <property type="component" value="Chromosome"/>
</dbReference>
<evidence type="ECO:0000313" key="3">
    <source>
        <dbReference type="Proteomes" id="UP000186108"/>
    </source>
</evidence>
<name>A0A1B1KF09_RHOOP</name>
<protein>
    <submittedName>
        <fullName evidence="2">Conserved putative membrane protein</fullName>
    </submittedName>
</protein>
<proteinExistence type="predicted"/>
<accession>A0A1B1KF09</accession>
<feature type="transmembrane region" description="Helical" evidence="1">
    <location>
        <begin position="7"/>
        <end position="28"/>
    </location>
</feature>
<sequence>MYKFWNMVAAVCGTVLVAAALGLLMFAVDPSPPRIWGFLALIASAAVFAGLFRRGESDSDRAVTRALKRAALPPDAEPQMWNTLLGRRQRQLRSSRTGAIVLLAVFVLAIGMDIAAFELSDLVIPALLVAYLDWAQHKLRMVSKLLSRL</sequence>
<evidence type="ECO:0000256" key="1">
    <source>
        <dbReference type="SAM" id="Phobius"/>
    </source>
</evidence>
<gene>
    <name evidence="2" type="ORF">R1CP_32785</name>
</gene>
<organism evidence="2 3">
    <name type="scientific">Rhodococcus opacus</name>
    <name type="common">Nocardia opaca</name>
    <dbReference type="NCBI Taxonomy" id="37919"/>
    <lineage>
        <taxon>Bacteria</taxon>
        <taxon>Bacillati</taxon>
        <taxon>Actinomycetota</taxon>
        <taxon>Actinomycetes</taxon>
        <taxon>Mycobacteriales</taxon>
        <taxon>Nocardiaceae</taxon>
        <taxon>Rhodococcus</taxon>
    </lineage>
</organism>
<dbReference type="EMBL" id="CP009111">
    <property type="protein sequence ID" value="ANS31180.1"/>
    <property type="molecule type" value="Genomic_DNA"/>
</dbReference>
<dbReference type="RefSeq" id="WP_155773042.1">
    <property type="nucleotide sequence ID" value="NZ_CP009111.1"/>
</dbReference>
<feature type="transmembrane region" description="Helical" evidence="1">
    <location>
        <begin position="97"/>
        <end position="116"/>
    </location>
</feature>